<protein>
    <submittedName>
        <fullName evidence="3">Uncharacterized protein</fullName>
    </submittedName>
</protein>
<dbReference type="RefSeq" id="WP_380127058.1">
    <property type="nucleotide sequence ID" value="NZ_JBHSIU010000104.1"/>
</dbReference>
<sequence>MNAQVSKRRWPAATAAGATLLAFGASLLTPTGAEHGHPVATSPIEAASVVLTRLAATVTNAAADTDPGAYSYVEVRSWAPANIVAPGGGPAPIVVRRVQLWQDGQGNGRRLALDETNGCLLIEGDTTWTGRLIEGLVVPAQADRTSVLKLLLAGAAAGENKPVDVMAGVAGLAEEQALRRPVRATVLRLLAELPGLLVHEHARNRAGQVGVHVILPYTDAFGAPMRFGLAFDESTGVLQAAWTAVAGPPASTDPALDGAGVGLVRAHPAAVYRQYLTSGFTTSTTTPASACPSPLNSQPPHQ</sequence>
<organism evidence="3 4">
    <name type="scientific">Dactylosporangium cerinum</name>
    <dbReference type="NCBI Taxonomy" id="1434730"/>
    <lineage>
        <taxon>Bacteria</taxon>
        <taxon>Bacillati</taxon>
        <taxon>Actinomycetota</taxon>
        <taxon>Actinomycetes</taxon>
        <taxon>Micromonosporales</taxon>
        <taxon>Micromonosporaceae</taxon>
        <taxon>Dactylosporangium</taxon>
    </lineage>
</organism>
<keyword evidence="4" id="KW-1185">Reference proteome</keyword>
<keyword evidence="2" id="KW-0732">Signal</keyword>
<evidence type="ECO:0000256" key="1">
    <source>
        <dbReference type="SAM" id="MobiDB-lite"/>
    </source>
</evidence>
<feature type="compositionally biased region" description="Low complexity" evidence="1">
    <location>
        <begin position="283"/>
        <end position="294"/>
    </location>
</feature>
<feature type="chain" id="PRO_5046752948" evidence="2">
    <location>
        <begin position="25"/>
        <end position="302"/>
    </location>
</feature>
<gene>
    <name evidence="3" type="ORF">ACFPIJ_52505</name>
</gene>
<dbReference type="EMBL" id="JBHSIU010000104">
    <property type="protein sequence ID" value="MFC5006430.1"/>
    <property type="molecule type" value="Genomic_DNA"/>
</dbReference>
<dbReference type="Proteomes" id="UP001595912">
    <property type="component" value="Unassembled WGS sequence"/>
</dbReference>
<feature type="signal peptide" evidence="2">
    <location>
        <begin position="1"/>
        <end position="24"/>
    </location>
</feature>
<feature type="region of interest" description="Disordered" evidence="1">
    <location>
        <begin position="283"/>
        <end position="302"/>
    </location>
</feature>
<name>A0ABV9WFP8_9ACTN</name>
<accession>A0ABV9WFP8</accession>
<evidence type="ECO:0000313" key="4">
    <source>
        <dbReference type="Proteomes" id="UP001595912"/>
    </source>
</evidence>
<comment type="caution">
    <text evidence="3">The sequence shown here is derived from an EMBL/GenBank/DDBJ whole genome shotgun (WGS) entry which is preliminary data.</text>
</comment>
<proteinExistence type="predicted"/>
<evidence type="ECO:0000256" key="2">
    <source>
        <dbReference type="SAM" id="SignalP"/>
    </source>
</evidence>
<reference evidence="4" key="1">
    <citation type="journal article" date="2019" name="Int. J. Syst. Evol. Microbiol.">
        <title>The Global Catalogue of Microorganisms (GCM) 10K type strain sequencing project: providing services to taxonomists for standard genome sequencing and annotation.</title>
        <authorList>
            <consortium name="The Broad Institute Genomics Platform"/>
            <consortium name="The Broad Institute Genome Sequencing Center for Infectious Disease"/>
            <person name="Wu L."/>
            <person name="Ma J."/>
        </authorList>
    </citation>
    <scope>NUCLEOTIDE SEQUENCE [LARGE SCALE GENOMIC DNA]</scope>
    <source>
        <strain evidence="4">CGMCC 4.7152</strain>
    </source>
</reference>
<evidence type="ECO:0000313" key="3">
    <source>
        <dbReference type="EMBL" id="MFC5006430.1"/>
    </source>
</evidence>